<protein>
    <submittedName>
        <fullName evidence="1">Uncharacterized protein</fullName>
    </submittedName>
</protein>
<reference evidence="1" key="1">
    <citation type="submission" date="2022-07" db="EMBL/GenBank/DDBJ databases">
        <title>Taxonomy of Novel Oxalotrophic and Methylotrophic Bacteria.</title>
        <authorList>
            <person name="Sahin N."/>
            <person name="Tani A."/>
        </authorList>
    </citation>
    <scope>NUCLEOTIDE SEQUENCE</scope>
    <source>
        <strain evidence="1">AM327</strain>
    </source>
</reference>
<accession>A0A9W6B733</accession>
<keyword evidence="2" id="KW-1185">Reference proteome</keyword>
<comment type="caution">
    <text evidence="1">The sequence shown here is derived from an EMBL/GenBank/DDBJ whole genome shotgun (WGS) entry which is preliminary data.</text>
</comment>
<dbReference type="EMBL" id="BRVP01000011">
    <property type="protein sequence ID" value="GLB52770.1"/>
    <property type="molecule type" value="Genomic_DNA"/>
</dbReference>
<evidence type="ECO:0000313" key="1">
    <source>
        <dbReference type="EMBL" id="GLB52770.1"/>
    </source>
</evidence>
<gene>
    <name evidence="1" type="ORF">NBRC110019_18100</name>
</gene>
<dbReference type="AlphaFoldDB" id="A0A9W6B733"/>
<organism evidence="1 2">
    <name type="scientific">Neptunitalea chrysea</name>
    <dbReference type="NCBI Taxonomy" id="1647581"/>
    <lineage>
        <taxon>Bacteria</taxon>
        <taxon>Pseudomonadati</taxon>
        <taxon>Bacteroidota</taxon>
        <taxon>Flavobacteriia</taxon>
        <taxon>Flavobacteriales</taxon>
        <taxon>Flavobacteriaceae</taxon>
        <taxon>Neptunitalea</taxon>
    </lineage>
</organism>
<dbReference type="SUPFAM" id="SSF46785">
    <property type="entry name" value="Winged helix' DNA-binding domain"/>
    <property type="match status" value="1"/>
</dbReference>
<proteinExistence type="predicted"/>
<evidence type="ECO:0000313" key="2">
    <source>
        <dbReference type="Proteomes" id="UP001143545"/>
    </source>
</evidence>
<name>A0A9W6B733_9FLAO</name>
<dbReference type="RefSeq" id="WP_281754272.1">
    <property type="nucleotide sequence ID" value="NZ_BRVP01000011.1"/>
</dbReference>
<dbReference type="Proteomes" id="UP001143545">
    <property type="component" value="Unassembled WGS sequence"/>
</dbReference>
<sequence>MLKNNKKQLFVYRDVRRGFMQHNKGRFCFTKYCICALIYRWKDFDTDAYSGKKKKFAEFLGIKPPAVTYHLNKLIEMGEVVETESGLKLVAQSAWDAIGKQKIKGSFVILDFKIKIKLASKRYSRPLSIEQFAVLSILVTLNMRKERNLWIKDLPILLKLDRDTVKTAINKLVKYGILNQYREFDSAYLNEFFKNYIQQIKDNAHVYYGEY</sequence>
<dbReference type="InterPro" id="IPR036390">
    <property type="entry name" value="WH_DNA-bd_sf"/>
</dbReference>